<sequence length="111" mass="13257">MSNIIQEDELLKTIIQKGFHLTYYKEQDLYFYSLTIAKEQTIKKLFQDLYPTEILNEDDFTLSSFTIEIQTNFSHPQYCFNGLVYFDSFDDLDSFHQFIQTKLPDDIDVRS</sequence>
<dbReference type="EMBL" id="JARTFS010000024">
    <property type="protein sequence ID" value="MED4404107.1"/>
    <property type="molecule type" value="Genomic_DNA"/>
</dbReference>
<accession>A0ABU6P430</accession>
<keyword evidence="2" id="KW-1185">Reference proteome</keyword>
<dbReference type="RefSeq" id="WP_328015992.1">
    <property type="nucleotide sequence ID" value="NZ_JARTFS010000024.1"/>
</dbReference>
<evidence type="ECO:0000313" key="1">
    <source>
        <dbReference type="EMBL" id="MED4404107.1"/>
    </source>
</evidence>
<organism evidence="1 2">
    <name type="scientific">Metabacillus fastidiosus</name>
    <dbReference type="NCBI Taxonomy" id="1458"/>
    <lineage>
        <taxon>Bacteria</taxon>
        <taxon>Bacillati</taxon>
        <taxon>Bacillota</taxon>
        <taxon>Bacilli</taxon>
        <taxon>Bacillales</taxon>
        <taxon>Bacillaceae</taxon>
        <taxon>Metabacillus</taxon>
    </lineage>
</organism>
<dbReference type="Proteomes" id="UP001342826">
    <property type="component" value="Unassembled WGS sequence"/>
</dbReference>
<gene>
    <name evidence="1" type="ORF">P9271_22735</name>
</gene>
<proteinExistence type="predicted"/>
<evidence type="ECO:0000313" key="2">
    <source>
        <dbReference type="Proteomes" id="UP001342826"/>
    </source>
</evidence>
<reference evidence="1 2" key="1">
    <citation type="submission" date="2023-03" db="EMBL/GenBank/DDBJ databases">
        <title>Bacillus Genome Sequencing.</title>
        <authorList>
            <person name="Dunlap C."/>
        </authorList>
    </citation>
    <scope>NUCLEOTIDE SEQUENCE [LARGE SCALE GENOMIC DNA]</scope>
    <source>
        <strain evidence="1 2">NRS-1717</strain>
    </source>
</reference>
<protein>
    <submittedName>
        <fullName evidence="1">Uncharacterized protein</fullName>
    </submittedName>
</protein>
<name>A0ABU6P430_9BACI</name>
<comment type="caution">
    <text evidence="1">The sequence shown here is derived from an EMBL/GenBank/DDBJ whole genome shotgun (WGS) entry which is preliminary data.</text>
</comment>